<feature type="compositionally biased region" description="Low complexity" evidence="7">
    <location>
        <begin position="488"/>
        <end position="499"/>
    </location>
</feature>
<dbReference type="EMBL" id="AJWJ01000050">
    <property type="protein sequence ID" value="KAF2076746.1"/>
    <property type="molecule type" value="Genomic_DNA"/>
</dbReference>
<dbReference type="Gene3D" id="3.30.760.10">
    <property type="entry name" value="RNA Cap, Translation Initiation Factor Eif4e"/>
    <property type="match status" value="1"/>
</dbReference>
<comment type="similarity">
    <text evidence="5">Belongs to the eukaryotic initiation factor 4E family.</text>
</comment>
<evidence type="ECO:0000256" key="3">
    <source>
        <dbReference type="ARBA" id="ARBA00022884"/>
    </source>
</evidence>
<proteinExistence type="inferred from homology"/>
<organism evidence="8 9">
    <name type="scientific">Polysphondylium violaceum</name>
    <dbReference type="NCBI Taxonomy" id="133409"/>
    <lineage>
        <taxon>Eukaryota</taxon>
        <taxon>Amoebozoa</taxon>
        <taxon>Evosea</taxon>
        <taxon>Eumycetozoa</taxon>
        <taxon>Dictyostelia</taxon>
        <taxon>Dictyosteliales</taxon>
        <taxon>Dictyosteliaceae</taxon>
        <taxon>Polysphondylium</taxon>
    </lineage>
</organism>
<dbReference type="InterPro" id="IPR001040">
    <property type="entry name" value="TIF_eIF_4E"/>
</dbReference>
<evidence type="ECO:0000256" key="2">
    <source>
        <dbReference type="ARBA" id="ARBA00022845"/>
    </source>
</evidence>
<feature type="compositionally biased region" description="Acidic residues" evidence="7">
    <location>
        <begin position="396"/>
        <end position="428"/>
    </location>
</feature>
<keyword evidence="9" id="KW-1185">Reference proteome</keyword>
<evidence type="ECO:0000256" key="1">
    <source>
        <dbReference type="ARBA" id="ARBA00022540"/>
    </source>
</evidence>
<sequence>MAEVEKSPRVTLNSGDVDLKKKNLQLAQEHNKNVEPTANSQKEDDLVLENEWCFWEDHYTNTNNSVASTDEYLAALKKNSSFQSIQEFWQVFNKIPNISKLPKNSCFHLFKKGIRPIWEENENGGEFVLKVKKFQTDEIWNELVLSVIGEQFASYLSDIDDICGISIRKKQGMDFNMIHIWNKNIVGRDNIPRALKCLFPFLLDECIYFYYKEHKKSNSGNRLQQLRNQNKSTSALRPSSNAFIPQSFLNNPTTPSGKTVRFNLPKSKSESHVATSPDISRRELEEKELLDNEDILDDAKELPESYSKKKIDKEEKRIREPLLAHQQIHNPKNQDKFIETKLDGIPLTDTDIERSIEKEIEKEIKESVESKIESKILEKDVKKQMQKEKKAMANSEADDLGDYTQLDEAEPKEEDNQIESEEMEEIPLDNEKIEKDIQDAIKSENSNFEKELDHSPPIGSPSPLVKELEKEPNPKKDTQQDNNQILMSSSPNPKSDIIIDSPIISDVPIMKEPIVDEQEEKPTLEEYPNEVEQEIENEVEEEIKKEVQDSLIDQLKKEIKEDEKAFLDMEKIKKNQKLERFENQIAQELKNSDQENEIAQVKDLMDELAKEEKEIKKELKREQQESL</sequence>
<feature type="region of interest" description="Disordered" evidence="7">
    <location>
        <begin position="363"/>
        <end position="499"/>
    </location>
</feature>
<evidence type="ECO:0000256" key="7">
    <source>
        <dbReference type="SAM" id="MobiDB-lite"/>
    </source>
</evidence>
<keyword evidence="1 5" id="KW-0396">Initiation factor</keyword>
<feature type="coiled-coil region" evidence="6">
    <location>
        <begin position="545"/>
        <end position="625"/>
    </location>
</feature>
<feature type="region of interest" description="Disordered" evidence="7">
    <location>
        <begin position="242"/>
        <end position="281"/>
    </location>
</feature>
<dbReference type="Proteomes" id="UP000695562">
    <property type="component" value="Unassembled WGS sequence"/>
</dbReference>
<evidence type="ECO:0008006" key="10">
    <source>
        <dbReference type="Google" id="ProtNLM"/>
    </source>
</evidence>
<keyword evidence="2" id="KW-0810">Translation regulation</keyword>
<evidence type="ECO:0000256" key="6">
    <source>
        <dbReference type="SAM" id="Coils"/>
    </source>
</evidence>
<comment type="caution">
    <text evidence="8">The sequence shown here is derived from an EMBL/GenBank/DDBJ whole genome shotgun (WGS) entry which is preliminary data.</text>
</comment>
<feature type="compositionally biased region" description="Basic and acidic residues" evidence="7">
    <location>
        <begin position="466"/>
        <end position="479"/>
    </location>
</feature>
<dbReference type="SUPFAM" id="SSF55418">
    <property type="entry name" value="eIF4e-like"/>
    <property type="match status" value="1"/>
</dbReference>
<keyword evidence="6" id="KW-0175">Coiled coil</keyword>
<feature type="compositionally biased region" description="Basic and acidic residues" evidence="7">
    <location>
        <begin position="363"/>
        <end position="391"/>
    </location>
</feature>
<dbReference type="GO" id="GO:0003743">
    <property type="term" value="F:translation initiation factor activity"/>
    <property type="evidence" value="ECO:0007669"/>
    <property type="project" value="UniProtKB-KW"/>
</dbReference>
<evidence type="ECO:0000256" key="4">
    <source>
        <dbReference type="ARBA" id="ARBA00022917"/>
    </source>
</evidence>
<dbReference type="GO" id="GO:0016281">
    <property type="term" value="C:eukaryotic translation initiation factor 4F complex"/>
    <property type="evidence" value="ECO:0007669"/>
    <property type="project" value="TreeGrafter"/>
</dbReference>
<evidence type="ECO:0000313" key="9">
    <source>
        <dbReference type="Proteomes" id="UP000695562"/>
    </source>
</evidence>
<dbReference type="AlphaFoldDB" id="A0A8J4PZ91"/>
<dbReference type="InterPro" id="IPR023398">
    <property type="entry name" value="TIF_eIF4e-like"/>
</dbReference>
<keyword evidence="3 5" id="KW-0694">RNA-binding</keyword>
<dbReference type="PANTHER" id="PTHR11960:SF66">
    <property type="entry name" value="EUKARYOTIC TRANSLATION INITIATION FACTOR 4E TYPE 3"/>
    <property type="match status" value="1"/>
</dbReference>
<name>A0A8J4PZ91_9MYCE</name>
<dbReference type="Pfam" id="PF01652">
    <property type="entry name" value="IF4E"/>
    <property type="match status" value="1"/>
</dbReference>
<dbReference type="OrthoDB" id="17977at2759"/>
<reference evidence="8" key="1">
    <citation type="submission" date="2020-01" db="EMBL/GenBank/DDBJ databases">
        <title>Development of genomics and gene disruption for Polysphondylium violaceum indicates a role for the polyketide synthase stlB in stalk morphogenesis.</title>
        <authorList>
            <person name="Narita B."/>
            <person name="Kawabe Y."/>
            <person name="Kin K."/>
            <person name="Saito T."/>
            <person name="Gibbs R."/>
            <person name="Kuspa A."/>
            <person name="Muzny D."/>
            <person name="Queller D."/>
            <person name="Richards S."/>
            <person name="Strassman J."/>
            <person name="Sucgang R."/>
            <person name="Worley K."/>
            <person name="Schaap P."/>
        </authorList>
    </citation>
    <scope>NUCLEOTIDE SEQUENCE</scope>
    <source>
        <strain evidence="8">QSvi11</strain>
    </source>
</reference>
<evidence type="ECO:0000256" key="5">
    <source>
        <dbReference type="RuleBase" id="RU004374"/>
    </source>
</evidence>
<dbReference type="PANTHER" id="PTHR11960">
    <property type="entry name" value="EUKARYOTIC TRANSLATION INITIATION FACTOR 4E RELATED"/>
    <property type="match status" value="1"/>
</dbReference>
<feature type="compositionally biased region" description="Basic and acidic residues" evidence="7">
    <location>
        <begin position="429"/>
        <end position="454"/>
    </location>
</feature>
<feature type="compositionally biased region" description="Polar residues" evidence="7">
    <location>
        <begin position="242"/>
        <end position="257"/>
    </location>
</feature>
<accession>A0A8J4PZ91</accession>
<keyword evidence="4 5" id="KW-0648">Protein biosynthesis</keyword>
<evidence type="ECO:0000313" key="8">
    <source>
        <dbReference type="EMBL" id="KAF2076746.1"/>
    </source>
</evidence>
<dbReference type="GO" id="GO:0006417">
    <property type="term" value="P:regulation of translation"/>
    <property type="evidence" value="ECO:0007669"/>
    <property type="project" value="UniProtKB-KW"/>
</dbReference>
<protein>
    <recommendedName>
        <fullName evidence="10">Eukaryotic translation initiation factor 4E family protein</fullName>
    </recommendedName>
</protein>
<gene>
    <name evidence="8" type="ORF">CYY_001935</name>
</gene>
<dbReference type="GO" id="GO:0000340">
    <property type="term" value="F:RNA 7-methylguanosine cap binding"/>
    <property type="evidence" value="ECO:0007669"/>
    <property type="project" value="TreeGrafter"/>
</dbReference>